<protein>
    <submittedName>
        <fullName evidence="1">Uncharacterized protein</fullName>
    </submittedName>
</protein>
<sequence>MSSKSTLTCRSAEEMPINFFHPVFDECQPQWDGDLGATRPHLVSHDRSLSYRIIQKLAAMGQNRNTSFQL</sequence>
<proteinExistence type="predicted"/>
<reference evidence="1 2" key="1">
    <citation type="journal article" date="2013" name="Genome Biol.">
        <title>The genome sequence of the most widely cultivated cacao type and its use to identify candidate genes regulating pod color.</title>
        <authorList>
            <person name="Motamayor J.C."/>
            <person name="Mockaitis K."/>
            <person name="Schmutz J."/>
            <person name="Haiminen N."/>
            <person name="Iii D.L."/>
            <person name="Cornejo O."/>
            <person name="Findley S.D."/>
            <person name="Zheng P."/>
            <person name="Utro F."/>
            <person name="Royaert S."/>
            <person name="Saski C."/>
            <person name="Jenkins J."/>
            <person name="Podicheti R."/>
            <person name="Zhao M."/>
            <person name="Scheffler B.E."/>
            <person name="Stack J.C."/>
            <person name="Feltus F.A."/>
            <person name="Mustiga G.M."/>
            <person name="Amores F."/>
            <person name="Phillips W."/>
            <person name="Marelli J.P."/>
            <person name="May G.D."/>
            <person name="Shapiro H."/>
            <person name="Ma J."/>
            <person name="Bustamante C.D."/>
            <person name="Schnell R.J."/>
            <person name="Main D."/>
            <person name="Gilbert D."/>
            <person name="Parida L."/>
            <person name="Kuhn D.N."/>
        </authorList>
    </citation>
    <scope>NUCLEOTIDE SEQUENCE [LARGE SCALE GENOMIC DNA]</scope>
    <source>
        <strain evidence="2">cv. Matina 1-6</strain>
    </source>
</reference>
<dbReference type="InParanoid" id="A0A061G1T5"/>
<evidence type="ECO:0000313" key="1">
    <source>
        <dbReference type="EMBL" id="EOY23541.1"/>
    </source>
</evidence>
<name>A0A061G1T5_THECC</name>
<gene>
    <name evidence="1" type="ORF">TCM_015408</name>
</gene>
<dbReference type="Gramene" id="EOY23541">
    <property type="protein sequence ID" value="EOY23541"/>
    <property type="gene ID" value="TCM_015408"/>
</dbReference>
<accession>A0A061G1T5</accession>
<dbReference type="Proteomes" id="UP000026915">
    <property type="component" value="Chromosome 3"/>
</dbReference>
<dbReference type="HOGENOM" id="CLU_2762965_0_0_1"/>
<keyword evidence="2" id="KW-1185">Reference proteome</keyword>
<dbReference type="EMBL" id="CM001881">
    <property type="protein sequence ID" value="EOY23541.1"/>
    <property type="molecule type" value="Genomic_DNA"/>
</dbReference>
<evidence type="ECO:0000313" key="2">
    <source>
        <dbReference type="Proteomes" id="UP000026915"/>
    </source>
</evidence>
<dbReference type="AlphaFoldDB" id="A0A061G1T5"/>
<organism evidence="1 2">
    <name type="scientific">Theobroma cacao</name>
    <name type="common">Cacao</name>
    <name type="synonym">Cocoa</name>
    <dbReference type="NCBI Taxonomy" id="3641"/>
    <lineage>
        <taxon>Eukaryota</taxon>
        <taxon>Viridiplantae</taxon>
        <taxon>Streptophyta</taxon>
        <taxon>Embryophyta</taxon>
        <taxon>Tracheophyta</taxon>
        <taxon>Spermatophyta</taxon>
        <taxon>Magnoliopsida</taxon>
        <taxon>eudicotyledons</taxon>
        <taxon>Gunneridae</taxon>
        <taxon>Pentapetalae</taxon>
        <taxon>rosids</taxon>
        <taxon>malvids</taxon>
        <taxon>Malvales</taxon>
        <taxon>Malvaceae</taxon>
        <taxon>Byttnerioideae</taxon>
        <taxon>Theobroma</taxon>
    </lineage>
</organism>